<feature type="repeat" description="TPR" evidence="1">
    <location>
        <begin position="291"/>
        <end position="324"/>
    </location>
</feature>
<dbReference type="Pfam" id="PF13432">
    <property type="entry name" value="TPR_16"/>
    <property type="match status" value="4"/>
</dbReference>
<evidence type="ECO:0000313" key="4">
    <source>
        <dbReference type="Proteomes" id="UP000184240"/>
    </source>
</evidence>
<feature type="repeat" description="TPR" evidence="1">
    <location>
        <begin position="513"/>
        <end position="546"/>
    </location>
</feature>
<reference evidence="4" key="2">
    <citation type="submission" date="2016-11" db="EMBL/GenBank/DDBJ databases">
        <authorList>
            <person name="Varghese N."/>
            <person name="Submissions S."/>
        </authorList>
    </citation>
    <scope>NUCLEOTIDE SEQUENCE [LARGE SCALE GENOMIC DNA]</scope>
    <source>
        <strain evidence="4">DSM 19859</strain>
    </source>
</reference>
<dbReference type="Pfam" id="PF14559">
    <property type="entry name" value="TPR_19"/>
    <property type="match status" value="1"/>
</dbReference>
<dbReference type="InterPro" id="IPR019734">
    <property type="entry name" value="TPR_rpt"/>
</dbReference>
<keyword evidence="5" id="KW-1185">Reference proteome</keyword>
<gene>
    <name evidence="2" type="ORF">DSM01_2016</name>
    <name evidence="3" type="ORF">SAMN04487999_0458</name>
</gene>
<dbReference type="EMBL" id="FQXT01000001">
    <property type="protein sequence ID" value="SHH54294.1"/>
    <property type="molecule type" value="Genomic_DNA"/>
</dbReference>
<protein>
    <submittedName>
        <fullName evidence="2">Tetratricopeptide repeat protein</fullName>
    </submittedName>
    <submittedName>
        <fullName evidence="3">Tetratricopeptide repeat-containing protein</fullName>
    </submittedName>
</protein>
<dbReference type="Gene3D" id="1.25.40.10">
    <property type="entry name" value="Tetratricopeptide repeat domain"/>
    <property type="match status" value="7"/>
</dbReference>
<dbReference type="STRING" id="573501.SAMN04487999_0458"/>
<feature type="repeat" description="TPR" evidence="1">
    <location>
        <begin position="623"/>
        <end position="656"/>
    </location>
</feature>
<dbReference type="PROSITE" id="PS50005">
    <property type="entry name" value="TPR"/>
    <property type="match status" value="4"/>
</dbReference>
<dbReference type="InterPro" id="IPR011990">
    <property type="entry name" value="TPR-like_helical_dom_sf"/>
</dbReference>
<reference evidence="3" key="1">
    <citation type="submission" date="2016-11" db="EMBL/GenBank/DDBJ databases">
        <authorList>
            <person name="Jaros S."/>
            <person name="Januszkiewicz K."/>
            <person name="Wedrychowicz H."/>
        </authorList>
    </citation>
    <scope>NUCLEOTIDE SEQUENCE [LARGE SCALE GENOMIC DNA]</scope>
    <source>
        <strain evidence="3">DSM 19859</strain>
    </source>
</reference>
<dbReference type="AlphaFoldDB" id="A0A1M5TU87"/>
<keyword evidence="1" id="KW-0802">TPR repeat</keyword>
<reference evidence="2 5" key="3">
    <citation type="submission" date="2018-07" db="EMBL/GenBank/DDBJ databases">
        <title>Leeuwenhoekiella genomics.</title>
        <authorList>
            <person name="Tahon G."/>
            <person name="Willems A."/>
        </authorList>
    </citation>
    <scope>NUCLEOTIDE SEQUENCE [LARGE SCALE GENOMIC DNA]</scope>
    <source>
        <strain evidence="2 5">LMG 24856</strain>
    </source>
</reference>
<dbReference type="Pfam" id="PF13174">
    <property type="entry name" value="TPR_6"/>
    <property type="match status" value="1"/>
</dbReference>
<organism evidence="3 4">
    <name type="scientific">Leeuwenhoekiella palythoae</name>
    <dbReference type="NCBI Taxonomy" id="573501"/>
    <lineage>
        <taxon>Bacteria</taxon>
        <taxon>Pseudomonadati</taxon>
        <taxon>Bacteroidota</taxon>
        <taxon>Flavobacteriia</taxon>
        <taxon>Flavobacteriales</taxon>
        <taxon>Flavobacteriaceae</taxon>
        <taxon>Leeuwenhoekiella</taxon>
    </lineage>
</organism>
<dbReference type="Proteomes" id="UP000184240">
    <property type="component" value="Unassembled WGS sequence"/>
</dbReference>
<feature type="repeat" description="TPR" evidence="1">
    <location>
        <begin position="326"/>
        <end position="359"/>
    </location>
</feature>
<name>A0A1M5TU87_9FLAO</name>
<dbReference type="EMBL" id="QOVN01000004">
    <property type="protein sequence ID" value="RXG28556.1"/>
    <property type="molecule type" value="Genomic_DNA"/>
</dbReference>
<dbReference type="PANTHER" id="PTHR12558:SF13">
    <property type="entry name" value="CELL DIVISION CYCLE PROTEIN 27 HOMOLOG"/>
    <property type="match status" value="1"/>
</dbReference>
<sequence length="1018" mass="116185">MTVLLLQLNLENMIKKYACIGLLTLLTLPVLTAQQSAAFTNDLAKYNKALSLYNSKQYLAAQTLFNEIKQEAKDPTIKGDCAYYIANAAVRLNQSGADAAMQKFVEEYPTSTKRNSAYKDVADYYYENGKYSVAKRWYEQVDLSRLNWSELERFNFNMGYIHLKTNRPEEAKVYFSRVRNSEKYGAQAKYYEGFMAYENDNYEEASQLFEEVEAEEGTREDLSYFKADLNFKQGNFEEAIKLAKEQLPTANRLDQSELNKIIGESYFNLGQFDEALPYLKEYRGKRGKWTNTDYYQLGYAYYKQGDYDSAIGEFNKIIDGKNSVAQNAYYHLADAYLQTGKKQEALNAFRNAYQMDFEPKIKEDSGLNYAKLSYEIGNAYEPAPQAIGNYLEQYPDTPERQQLQTLLIDSYITSKNYEGAMELIENNRNFEDKVAYQKVAFYRGIELYNDGDYQEAIINFEKSLSEPRTPEFTARALYWKAESEYTINRIDDALLTFKQFEQNSAARALPEYDNLAYNLGYAYFKKKNYNQATKYFSQFTTSGTDDNVRKMDAFMRLGDSHFIESEYWPAMEAYNAAIAMPGGNKDYATFQKSISYGFVDRNAQKIEGLSNFANMFPQSSYRDDALYELGNTYVATGDNERGIQAYDRLVREIPKSKFAAKAQLKKALIYDNTGRSDQALNLFKRVAQDYPGTPEGVQAVASAKLIYIDKGQVDEYGRWANTLDYISVEDSELDDAAFSSAEQQLVGSNNAQAIQNFEKYLREYPNGQRAMEAHFYLGQLYFGQNEYAKTKSHYKYVIDKERSEFTEQALARLGQVYLSESNYADAVPVLKRLETEADSAQNVIFAQSNLMKSYYELQQYANAVSYADKVLANSKIDNKVKSDAQVIIARSAMQTGDESKAATAYAEVSKIATGALAAEALYYDAYFKNKNGDYAGSNTSVQKLAKDYSGYKEYGAKGLVLMAKNFYELNDAYQATYILDNVITNFTDYPQVVAEAQQELKRIKAAESKTNSSLEEGN</sequence>
<dbReference type="PANTHER" id="PTHR12558">
    <property type="entry name" value="CELL DIVISION CYCLE 16,23,27"/>
    <property type="match status" value="1"/>
</dbReference>
<evidence type="ECO:0000313" key="3">
    <source>
        <dbReference type="EMBL" id="SHH54294.1"/>
    </source>
</evidence>
<proteinExistence type="predicted"/>
<dbReference type="SUPFAM" id="SSF48452">
    <property type="entry name" value="TPR-like"/>
    <property type="match status" value="4"/>
</dbReference>
<dbReference type="SUPFAM" id="SSF81901">
    <property type="entry name" value="HCP-like"/>
    <property type="match status" value="1"/>
</dbReference>
<dbReference type="Pfam" id="PF13181">
    <property type="entry name" value="TPR_8"/>
    <property type="match status" value="1"/>
</dbReference>
<accession>A0A1M5TU87</accession>
<evidence type="ECO:0000313" key="2">
    <source>
        <dbReference type="EMBL" id="RXG28556.1"/>
    </source>
</evidence>
<evidence type="ECO:0000313" key="5">
    <source>
        <dbReference type="Proteomes" id="UP000290037"/>
    </source>
</evidence>
<dbReference type="SMART" id="SM00028">
    <property type="entry name" value="TPR"/>
    <property type="match status" value="15"/>
</dbReference>
<dbReference type="Proteomes" id="UP000290037">
    <property type="component" value="Unassembled WGS sequence"/>
</dbReference>
<evidence type="ECO:0000256" key="1">
    <source>
        <dbReference type="PROSITE-ProRule" id="PRU00339"/>
    </source>
</evidence>